<dbReference type="GO" id="GO:0016410">
    <property type="term" value="F:N-acyltransferase activity"/>
    <property type="evidence" value="ECO:0007669"/>
    <property type="project" value="UniProtKB-UniRule"/>
</dbReference>
<dbReference type="EMBL" id="CBSY010000171">
    <property type="protein sequence ID" value="CDH20198.1"/>
    <property type="molecule type" value="Genomic_DNA"/>
</dbReference>
<dbReference type="AlphaFoldDB" id="A0A077PGI6"/>
<evidence type="ECO:0000313" key="12">
    <source>
        <dbReference type="Proteomes" id="UP000028500"/>
    </source>
</evidence>
<evidence type="ECO:0000256" key="7">
    <source>
        <dbReference type="ARBA" id="ARBA00023136"/>
    </source>
</evidence>
<feature type="transmembrane region" description="Helical" evidence="9">
    <location>
        <begin position="132"/>
        <end position="150"/>
    </location>
</feature>
<dbReference type="InterPro" id="IPR003010">
    <property type="entry name" value="C-N_Hydrolase"/>
</dbReference>
<evidence type="ECO:0000256" key="2">
    <source>
        <dbReference type="ARBA" id="ARBA00010065"/>
    </source>
</evidence>
<feature type="transmembrane region" description="Helical" evidence="9">
    <location>
        <begin position="493"/>
        <end position="511"/>
    </location>
</feature>
<comment type="caution">
    <text evidence="11">The sequence shown here is derived from an EMBL/GenBank/DDBJ whole genome shotgun (WGS) entry which is preliminary data.</text>
</comment>
<keyword evidence="4 9" id="KW-0808">Transferase</keyword>
<evidence type="ECO:0000259" key="10">
    <source>
        <dbReference type="PROSITE" id="PS50263"/>
    </source>
</evidence>
<keyword evidence="12" id="KW-1185">Reference proteome</keyword>
<accession>A0A077PGI6</accession>
<proteinExistence type="inferred from homology"/>
<gene>
    <name evidence="11" type="primary">cutE</name>
    <name evidence="9" type="synonym">lnt</name>
    <name evidence="11" type="ORF">XBKQ1_2520020</name>
</gene>
<comment type="similarity">
    <text evidence="2 9">Belongs to the CN hydrolase family. Apolipoprotein N-acyltransferase subfamily.</text>
</comment>
<comment type="pathway">
    <text evidence="9">Protein modification; lipoprotein biosynthesis (N-acyl transfer).</text>
</comment>
<dbReference type="PANTHER" id="PTHR38686:SF1">
    <property type="entry name" value="APOLIPOPROTEIN N-ACYLTRANSFERASE"/>
    <property type="match status" value="1"/>
</dbReference>
<name>A0A077PGI6_XENBV</name>
<dbReference type="InterPro" id="IPR004563">
    <property type="entry name" value="Apolipo_AcylTrfase"/>
</dbReference>
<feature type="domain" description="CN hydrolase" evidence="10">
    <location>
        <begin position="235"/>
        <end position="483"/>
    </location>
</feature>
<dbReference type="CDD" id="cd07571">
    <property type="entry name" value="ALP_N-acyl_transferase"/>
    <property type="match status" value="1"/>
</dbReference>
<dbReference type="Gene3D" id="3.60.110.10">
    <property type="entry name" value="Carbon-nitrogen hydrolase"/>
    <property type="match status" value="1"/>
</dbReference>
<comment type="catalytic activity">
    <reaction evidence="9">
        <text>N-terminal S-1,2-diacyl-sn-glyceryl-L-cysteinyl-[lipoprotein] + a glycerophospholipid = N-acyl-S-1,2-diacyl-sn-glyceryl-L-cysteinyl-[lipoprotein] + a 2-acyl-sn-glycero-3-phospholipid + H(+)</text>
        <dbReference type="Rhea" id="RHEA:48228"/>
        <dbReference type="Rhea" id="RHEA-COMP:14681"/>
        <dbReference type="Rhea" id="RHEA-COMP:14684"/>
        <dbReference type="ChEBI" id="CHEBI:15378"/>
        <dbReference type="ChEBI" id="CHEBI:136912"/>
        <dbReference type="ChEBI" id="CHEBI:140656"/>
        <dbReference type="ChEBI" id="CHEBI:140657"/>
        <dbReference type="ChEBI" id="CHEBI:140660"/>
        <dbReference type="EC" id="2.3.1.269"/>
    </reaction>
</comment>
<keyword evidence="8 9" id="KW-0012">Acyltransferase</keyword>
<feature type="transmembrane region" description="Helical" evidence="9">
    <location>
        <begin position="170"/>
        <end position="193"/>
    </location>
</feature>
<dbReference type="InterPro" id="IPR045378">
    <property type="entry name" value="LNT_N"/>
</dbReference>
<dbReference type="NCBIfam" id="TIGR00546">
    <property type="entry name" value="lnt"/>
    <property type="match status" value="1"/>
</dbReference>
<comment type="subcellular location">
    <subcellularLocation>
        <location evidence="1 9">Cell membrane</location>
        <topology evidence="1 9">Multi-pass membrane protein</topology>
    </subcellularLocation>
</comment>
<organism evidence="11 12">
    <name type="scientific">Xenorhabdus bovienii str. kraussei Quebec</name>
    <dbReference type="NCBI Taxonomy" id="1398203"/>
    <lineage>
        <taxon>Bacteria</taxon>
        <taxon>Pseudomonadati</taxon>
        <taxon>Pseudomonadota</taxon>
        <taxon>Gammaproteobacteria</taxon>
        <taxon>Enterobacterales</taxon>
        <taxon>Morganellaceae</taxon>
        <taxon>Xenorhabdus</taxon>
    </lineage>
</organism>
<comment type="function">
    <text evidence="9">Catalyzes the phospholipid dependent N-acylation of the N-terminal cysteine of apolipoprotein, the last step in lipoprotein maturation.</text>
</comment>
<protein>
    <recommendedName>
        <fullName evidence="9">Apolipoprotein N-acyltransferase</fullName>
        <shortName evidence="9">ALP N-acyltransferase</shortName>
        <ecNumber evidence="9">2.3.1.269</ecNumber>
    </recommendedName>
</protein>
<keyword evidence="6 9" id="KW-1133">Transmembrane helix</keyword>
<keyword evidence="3 9" id="KW-1003">Cell membrane</keyword>
<feature type="transmembrane region" description="Helical" evidence="9">
    <location>
        <begin position="96"/>
        <end position="120"/>
    </location>
</feature>
<dbReference type="Proteomes" id="UP000028500">
    <property type="component" value="Unassembled WGS sequence"/>
</dbReference>
<feature type="transmembrane region" description="Helical" evidence="9">
    <location>
        <begin position="42"/>
        <end position="58"/>
    </location>
</feature>
<evidence type="ECO:0000313" key="11">
    <source>
        <dbReference type="EMBL" id="CDH20198.1"/>
    </source>
</evidence>
<dbReference type="EC" id="2.3.1.269" evidence="9"/>
<dbReference type="GO" id="GO:0042158">
    <property type="term" value="P:lipoprotein biosynthetic process"/>
    <property type="evidence" value="ECO:0007669"/>
    <property type="project" value="UniProtKB-UniRule"/>
</dbReference>
<reference evidence="11" key="1">
    <citation type="submission" date="2013-07" db="EMBL/GenBank/DDBJ databases">
        <title>Sub-species coevolution in mutualistic symbiosis.</title>
        <authorList>
            <person name="Murfin K."/>
            <person name="Klassen J."/>
            <person name="Lee M."/>
            <person name="Forst S."/>
            <person name="Stock P."/>
            <person name="Goodrich-Blair H."/>
        </authorList>
    </citation>
    <scope>NUCLEOTIDE SEQUENCE [LARGE SCALE GENOMIC DNA]</scope>
    <source>
        <strain evidence="11">Kraussei Quebec</strain>
    </source>
</reference>
<evidence type="ECO:0000256" key="8">
    <source>
        <dbReference type="ARBA" id="ARBA00023315"/>
    </source>
</evidence>
<feature type="transmembrane region" description="Helical" evidence="9">
    <location>
        <begin position="20"/>
        <end position="36"/>
    </location>
</feature>
<evidence type="ECO:0000256" key="1">
    <source>
        <dbReference type="ARBA" id="ARBA00004651"/>
    </source>
</evidence>
<dbReference type="SUPFAM" id="SSF56317">
    <property type="entry name" value="Carbon-nitrogen hydrolase"/>
    <property type="match status" value="1"/>
</dbReference>
<dbReference type="InterPro" id="IPR036526">
    <property type="entry name" value="C-N_Hydrolase_sf"/>
</dbReference>
<feature type="transmembrane region" description="Helical" evidence="9">
    <location>
        <begin position="200"/>
        <end position="219"/>
    </location>
</feature>
<dbReference type="Pfam" id="PF00795">
    <property type="entry name" value="CN_hydrolase"/>
    <property type="match status" value="1"/>
</dbReference>
<dbReference type="UniPathway" id="UPA00666"/>
<dbReference type="Pfam" id="PF20154">
    <property type="entry name" value="LNT_N"/>
    <property type="match status" value="1"/>
</dbReference>
<dbReference type="GO" id="GO:0005886">
    <property type="term" value="C:plasma membrane"/>
    <property type="evidence" value="ECO:0007669"/>
    <property type="project" value="UniProtKB-SubCell"/>
</dbReference>
<evidence type="ECO:0000256" key="5">
    <source>
        <dbReference type="ARBA" id="ARBA00022692"/>
    </source>
</evidence>
<dbReference type="PROSITE" id="PS50263">
    <property type="entry name" value="CN_HYDROLASE"/>
    <property type="match status" value="1"/>
</dbReference>
<keyword evidence="7 9" id="KW-0472">Membrane</keyword>
<dbReference type="HAMAP" id="MF_01148">
    <property type="entry name" value="Lnt"/>
    <property type="match status" value="1"/>
</dbReference>
<evidence type="ECO:0000256" key="4">
    <source>
        <dbReference type="ARBA" id="ARBA00022679"/>
    </source>
</evidence>
<evidence type="ECO:0000256" key="3">
    <source>
        <dbReference type="ARBA" id="ARBA00022475"/>
    </source>
</evidence>
<sequence>MINNNRIWMNKASLLSCQRLRALLALFLGASGTLAFSPFDFWPAAFLSLFGLQILTLNRTTRQSLFIGFCWGFGLFGSGTNWVYVSIANFGGMPTVVNIFLVILLSAYLALYPTLFAGLLNRFFPAANGIRLVVASPALWQLTEFLRGWVLTGFPWLQFGYSQIDGPMKAIAPILGVEGITFLMLMISGLLVLATIRTKLSLAIAAVILLLLPWPMRYYQWYTLLPEKSADIALVQGNIPQVIKWNPSELENTLDIYLNNSRPFIGKIPIIIWPESAITAYEITQGSFLTELDSLLRQRNTRLITGIPDARPTLEGYKFYNSIIVLGDKTPYRYPASIRYDKHHLVPFGEFVPLESILRPLAPFFNLPMSSFNRGDYIQPQLSVAGHNITAAICYEIILGEQVRDNFKPDTEFLLTISNDAWFGRSIGPWQHFQMARMRSLELGRPLLRGTNNGITAVIKPDGSIQAKLPQFTRQVLEAKVTPASGSTPYFRFGYWPIWGLALLFIGFGLISNRRRTEFPIQ</sequence>
<evidence type="ECO:0000256" key="9">
    <source>
        <dbReference type="HAMAP-Rule" id="MF_01148"/>
    </source>
</evidence>
<evidence type="ECO:0000256" key="6">
    <source>
        <dbReference type="ARBA" id="ARBA00022989"/>
    </source>
</evidence>
<keyword evidence="5 9" id="KW-0812">Transmembrane</keyword>
<dbReference type="HOGENOM" id="CLU_019563_3_0_6"/>
<keyword evidence="11" id="KW-0449">Lipoprotein</keyword>
<dbReference type="PANTHER" id="PTHR38686">
    <property type="entry name" value="APOLIPOPROTEIN N-ACYLTRANSFERASE"/>
    <property type="match status" value="1"/>
</dbReference>
<feature type="transmembrane region" description="Helical" evidence="9">
    <location>
        <begin position="65"/>
        <end position="84"/>
    </location>
</feature>